<gene>
    <name evidence="2" type="ORF">H010_13351</name>
</gene>
<reference evidence="2" key="1">
    <citation type="submission" date="2013-01" db="EMBL/GenBank/DDBJ databases">
        <title>Genome draft of Hydrogenophaga taeniospiralis 2K1.</title>
        <authorList>
            <person name="Gomila M."/>
            <person name="Lalucat J."/>
        </authorList>
    </citation>
    <scope>NUCLEOTIDE SEQUENCE</scope>
    <source>
        <strain evidence="2">CCUG 15921</strain>
    </source>
</reference>
<dbReference type="Proteomes" id="UP001152876">
    <property type="component" value="Unassembled WGS sequence"/>
</dbReference>
<name>A0A9X4SFR0_9BURK</name>
<dbReference type="RefSeq" id="WP_068174081.1">
    <property type="nucleotide sequence ID" value="NZ_AOGK01000011.1"/>
</dbReference>
<dbReference type="EMBL" id="AOGK01000011">
    <property type="protein sequence ID" value="MDG5976246.1"/>
    <property type="molecule type" value="Genomic_DNA"/>
</dbReference>
<dbReference type="InterPro" id="IPR051207">
    <property type="entry name" value="ComplexI_NDUFA9_subunit"/>
</dbReference>
<dbReference type="PANTHER" id="PTHR12126:SF11">
    <property type="entry name" value="NADH DEHYDROGENASE [UBIQUINONE] 1 ALPHA SUBCOMPLEX SUBUNIT 9, MITOCHONDRIAL"/>
    <property type="match status" value="1"/>
</dbReference>
<accession>A0A9X4SFR0</accession>
<dbReference type="InterPro" id="IPR036291">
    <property type="entry name" value="NAD(P)-bd_dom_sf"/>
</dbReference>
<feature type="domain" description="NAD-dependent epimerase/dehydratase" evidence="1">
    <location>
        <begin position="3"/>
        <end position="186"/>
    </location>
</feature>
<dbReference type="InterPro" id="IPR001509">
    <property type="entry name" value="Epimerase_deHydtase"/>
</dbReference>
<dbReference type="Pfam" id="PF01370">
    <property type="entry name" value="Epimerase"/>
    <property type="match status" value="1"/>
</dbReference>
<dbReference type="AlphaFoldDB" id="A0A9X4SFR0"/>
<protein>
    <submittedName>
        <fullName evidence="2">NAD-dependent epimerase/dehydratase</fullName>
    </submittedName>
</protein>
<dbReference type="SUPFAM" id="SSF51735">
    <property type="entry name" value="NAD(P)-binding Rossmann-fold domains"/>
    <property type="match status" value="1"/>
</dbReference>
<dbReference type="GO" id="GO:0044877">
    <property type="term" value="F:protein-containing complex binding"/>
    <property type="evidence" value="ECO:0007669"/>
    <property type="project" value="TreeGrafter"/>
</dbReference>
<evidence type="ECO:0000313" key="3">
    <source>
        <dbReference type="Proteomes" id="UP001152876"/>
    </source>
</evidence>
<dbReference type="Gene3D" id="3.40.50.720">
    <property type="entry name" value="NAD(P)-binding Rossmann-like Domain"/>
    <property type="match status" value="1"/>
</dbReference>
<organism evidence="2 3">
    <name type="scientific">Hydrogenophaga taeniospiralis CCUG 15921</name>
    <dbReference type="NCBI Taxonomy" id="1281780"/>
    <lineage>
        <taxon>Bacteria</taxon>
        <taxon>Pseudomonadati</taxon>
        <taxon>Pseudomonadota</taxon>
        <taxon>Betaproteobacteria</taxon>
        <taxon>Burkholderiales</taxon>
        <taxon>Comamonadaceae</taxon>
        <taxon>Hydrogenophaga</taxon>
    </lineage>
</organism>
<comment type="caution">
    <text evidence="2">The sequence shown here is derived from an EMBL/GenBank/DDBJ whole genome shotgun (WGS) entry which is preliminary data.</text>
</comment>
<evidence type="ECO:0000259" key="1">
    <source>
        <dbReference type="Pfam" id="PF01370"/>
    </source>
</evidence>
<dbReference type="PANTHER" id="PTHR12126">
    <property type="entry name" value="NADH-UBIQUINONE OXIDOREDUCTASE 39 KDA SUBUNIT-RELATED"/>
    <property type="match status" value="1"/>
</dbReference>
<proteinExistence type="predicted"/>
<sequence length="286" mass="30012">MNVLILGATGFVGRHIARALQAAGHSLVDGPRIDFAQAVTPAHWAPLLGGVQAVVNAVGVLRDTRRRPIWPIHASAPQALFEACAQAGVRRVLQVSALGVDGNETAYARSKRAAEAHLRALVRQGALDAVALRPSVVVGPGGASTGLFLGLARAPWLLLPEPVAQGRVQPVHVNDLAEACVRLLGSSPGLPGSVDVLDVVGPEVFTLERLIAHWRAAQGRAPARVAQLSARLSGWSARLGDCVPVSPWGSETLALLAQPNTGEVAPLERLLGRPPVSVRQWPQEAL</sequence>
<keyword evidence="3" id="KW-1185">Reference proteome</keyword>
<evidence type="ECO:0000313" key="2">
    <source>
        <dbReference type="EMBL" id="MDG5976246.1"/>
    </source>
</evidence>
<dbReference type="OrthoDB" id="5292533at2"/>